<comment type="caution">
    <text evidence="1">The sequence shown here is derived from an EMBL/GenBank/DDBJ whole genome shotgun (WGS) entry which is preliminary data.</text>
</comment>
<accession>A0ABR4CG49</accession>
<gene>
    <name evidence="1" type="ORF">VTL71DRAFT_15281</name>
</gene>
<protein>
    <submittedName>
        <fullName evidence="1">Uncharacterized protein</fullName>
    </submittedName>
</protein>
<dbReference type="EMBL" id="JAZHXI010000008">
    <property type="protein sequence ID" value="KAL2068943.1"/>
    <property type="molecule type" value="Genomic_DNA"/>
</dbReference>
<proteinExistence type="predicted"/>
<organism evidence="1 2">
    <name type="scientific">Oculimacula yallundae</name>
    <dbReference type="NCBI Taxonomy" id="86028"/>
    <lineage>
        <taxon>Eukaryota</taxon>
        <taxon>Fungi</taxon>
        <taxon>Dikarya</taxon>
        <taxon>Ascomycota</taxon>
        <taxon>Pezizomycotina</taxon>
        <taxon>Leotiomycetes</taxon>
        <taxon>Helotiales</taxon>
        <taxon>Ploettnerulaceae</taxon>
        <taxon>Oculimacula</taxon>
    </lineage>
</organism>
<evidence type="ECO:0000313" key="2">
    <source>
        <dbReference type="Proteomes" id="UP001595075"/>
    </source>
</evidence>
<dbReference type="Proteomes" id="UP001595075">
    <property type="component" value="Unassembled WGS sequence"/>
</dbReference>
<keyword evidence="2" id="KW-1185">Reference proteome</keyword>
<sequence length="191" mass="21417">MLANACLQTSQPFDTDRLSKTNFASRERIDQMWHEGTASILLTHNFCTLLQPNSEMSEEVIYLNITHNGENTYHVKEVSSADEANALSATGLSHIRDARPPSGQEGAKTLECSFNNIEYSYQLSTYDLGVLIYTTYKYSDGGSYQVGPFYGNLKDSLIVDYDGKGSTTFYLRNGNEFWINDGQKDIKAVSF</sequence>
<reference evidence="1 2" key="1">
    <citation type="journal article" date="2024" name="Commun. Biol.">
        <title>Comparative genomic analysis of thermophilic fungi reveals convergent evolutionary adaptations and gene losses.</title>
        <authorList>
            <person name="Steindorff A.S."/>
            <person name="Aguilar-Pontes M.V."/>
            <person name="Robinson A.J."/>
            <person name="Andreopoulos B."/>
            <person name="LaButti K."/>
            <person name="Kuo A."/>
            <person name="Mondo S."/>
            <person name="Riley R."/>
            <person name="Otillar R."/>
            <person name="Haridas S."/>
            <person name="Lipzen A."/>
            <person name="Grimwood J."/>
            <person name="Schmutz J."/>
            <person name="Clum A."/>
            <person name="Reid I.D."/>
            <person name="Moisan M.C."/>
            <person name="Butler G."/>
            <person name="Nguyen T.T.M."/>
            <person name="Dewar K."/>
            <person name="Conant G."/>
            <person name="Drula E."/>
            <person name="Henrissat B."/>
            <person name="Hansel C."/>
            <person name="Singer S."/>
            <person name="Hutchinson M.I."/>
            <person name="de Vries R.P."/>
            <person name="Natvig D.O."/>
            <person name="Powell A.J."/>
            <person name="Tsang A."/>
            <person name="Grigoriev I.V."/>
        </authorList>
    </citation>
    <scope>NUCLEOTIDE SEQUENCE [LARGE SCALE GENOMIC DNA]</scope>
    <source>
        <strain evidence="1 2">CBS 494.80</strain>
    </source>
</reference>
<name>A0ABR4CG49_9HELO</name>
<evidence type="ECO:0000313" key="1">
    <source>
        <dbReference type="EMBL" id="KAL2068943.1"/>
    </source>
</evidence>